<evidence type="ECO:0008006" key="3">
    <source>
        <dbReference type="Google" id="ProtNLM"/>
    </source>
</evidence>
<dbReference type="Proteomes" id="UP000178198">
    <property type="component" value="Chromosome"/>
</dbReference>
<gene>
    <name evidence="1" type="ORF">BIW12_01475</name>
</gene>
<dbReference type="STRING" id="1306519.BIW12_01475"/>
<dbReference type="OrthoDB" id="1422214at2"/>
<accession>A0A1D9P7X8</accession>
<dbReference type="EMBL" id="CP017774">
    <property type="protein sequence ID" value="AOZ98215.1"/>
    <property type="molecule type" value="Genomic_DNA"/>
</dbReference>
<dbReference type="InterPro" id="IPR036895">
    <property type="entry name" value="Uracil-DNA_glycosylase-like_sf"/>
</dbReference>
<dbReference type="KEGG" id="fcm:BIW12_01475"/>
<keyword evidence="2" id="KW-1185">Reference proteome</keyword>
<dbReference type="AlphaFoldDB" id="A0A1D9P7X8"/>
<reference evidence="1 2" key="1">
    <citation type="submission" date="2016-10" db="EMBL/GenBank/DDBJ databases">
        <title>Complete Genome Sequence of Flavobacterium sp. PK15.</title>
        <authorList>
            <person name="Ekwe A."/>
            <person name="Kim S.B."/>
        </authorList>
    </citation>
    <scope>NUCLEOTIDE SEQUENCE [LARGE SCALE GENOMIC DNA]</scope>
    <source>
        <strain evidence="1 2">PK15</strain>
    </source>
</reference>
<evidence type="ECO:0000313" key="2">
    <source>
        <dbReference type="Proteomes" id="UP000178198"/>
    </source>
</evidence>
<sequence>MREVENHPIEIGFIQNGIKTLIVGTFPPKEVYESDDHFFFYSSTRNHFWNRMENIFPEWNKLKKTKTKCAEISPEQNKIDKENFSKEKKIGFLDIFSKISRMKNSTKDNDLICVENIVENGKLDKVIIENESLRRVCCTYKLAFEILKCKIEQNKLSIIEDSISANGQKLIYKIGKREIEIYLLYPATRSRDKNETKDTQYKKLLFS</sequence>
<dbReference type="Gene3D" id="3.40.470.10">
    <property type="entry name" value="Uracil-DNA glycosylase-like domain"/>
    <property type="match status" value="1"/>
</dbReference>
<dbReference type="RefSeq" id="WP_071183487.1">
    <property type="nucleotide sequence ID" value="NZ_CP017774.1"/>
</dbReference>
<evidence type="ECO:0000313" key="1">
    <source>
        <dbReference type="EMBL" id="AOZ98215.1"/>
    </source>
</evidence>
<organism evidence="1 2">
    <name type="scientific">Flavobacterium commune</name>
    <dbReference type="NCBI Taxonomy" id="1306519"/>
    <lineage>
        <taxon>Bacteria</taxon>
        <taxon>Pseudomonadati</taxon>
        <taxon>Bacteroidota</taxon>
        <taxon>Flavobacteriia</taxon>
        <taxon>Flavobacteriales</taxon>
        <taxon>Flavobacteriaceae</taxon>
        <taxon>Flavobacterium</taxon>
    </lineage>
</organism>
<proteinExistence type="predicted"/>
<protein>
    <recommendedName>
        <fullName evidence="3">DNA glycosylase</fullName>
    </recommendedName>
</protein>
<name>A0A1D9P7X8_9FLAO</name>